<feature type="chain" id="PRO_5032618162" evidence="1">
    <location>
        <begin position="22"/>
        <end position="579"/>
    </location>
</feature>
<keyword evidence="3" id="KW-1185">Reference proteome</keyword>
<reference evidence="2 3" key="1">
    <citation type="submission" date="2020-10" db="EMBL/GenBank/DDBJ databases">
        <title>Complete genome sequence of Paludibaculum fermentans P105T, a facultatively anaerobic acidobacterium capable of dissimilatory Fe(III) reduction.</title>
        <authorList>
            <person name="Dedysh S.N."/>
            <person name="Beletsky A.V."/>
            <person name="Kulichevskaya I.S."/>
            <person name="Mardanov A.V."/>
            <person name="Ravin N.V."/>
        </authorList>
    </citation>
    <scope>NUCLEOTIDE SEQUENCE [LARGE SCALE GENOMIC DNA]</scope>
    <source>
        <strain evidence="2 3">P105</strain>
    </source>
</reference>
<dbReference type="Gene3D" id="1.50.10.100">
    <property type="entry name" value="Chondroitin AC/alginate lyase"/>
    <property type="match status" value="1"/>
</dbReference>
<evidence type="ECO:0000313" key="2">
    <source>
        <dbReference type="EMBL" id="QOY88409.1"/>
    </source>
</evidence>
<evidence type="ECO:0000313" key="3">
    <source>
        <dbReference type="Proteomes" id="UP000593892"/>
    </source>
</evidence>
<sequence>MRQPLICLILLSLGCAGTASAQYLPGRYYTWLDEGAQRIQRHLQASPGAELKQLEQPAGWNHFPYAVLTPAVLYKQQHPANPRCGDKRMLSLALQIGDLLVKENEKGGFESRPDSWWDVYMWLEAYRLLRDDLGEARRARWQWALETNIATIVHESRAWRDVPWYTSAFIGTSTNHYSLWAVNLMIAGPLFHKPEWTTLGKQILQRYVQQQHEDGFWGERSRLTPTIGYDHLTMSAVALYYENTRDSAALQALRRSTGFHKYFTYPDGQPVETLNDRNRYWHVMDWGQFAFSYFPDGRGYAEFLARHLPEHDLDMDALGRIAQNAVYYHAGPTAPPPQLQQAYSRQLQIPAGIRKTGPWVVNLSALRDTPLPLSQWFLERQAHVSVWHEKTGLILTAANSKNQPELATFNEKIGGKVYNLPIDGKLSMEASGDRLSLGFQRFFADLTTTPPTGKELSLHWSITGMGPAPEEAQLALQVTIQPGQSLDSAEKHTTAGKDPVLWTAEELGGLLKHNGWTLALPAGARFQWPVYPYNPYRNGPEYRLERAVGVVTIPFTLKGGTHPWLRPAEQQFDIRIRVD</sequence>
<name>A0A7S7NSF1_PALFE</name>
<evidence type="ECO:0000256" key="1">
    <source>
        <dbReference type="SAM" id="SignalP"/>
    </source>
</evidence>
<dbReference type="Proteomes" id="UP000593892">
    <property type="component" value="Chromosome"/>
</dbReference>
<keyword evidence="1" id="KW-0732">Signal</keyword>
<gene>
    <name evidence="2" type="ORF">IRI77_00130</name>
</gene>
<dbReference type="AlphaFoldDB" id="A0A7S7NSF1"/>
<dbReference type="PROSITE" id="PS51257">
    <property type="entry name" value="PROKAR_LIPOPROTEIN"/>
    <property type="match status" value="1"/>
</dbReference>
<protein>
    <submittedName>
        <fullName evidence="2">Uncharacterized protein</fullName>
    </submittedName>
</protein>
<dbReference type="SUPFAM" id="SSF48230">
    <property type="entry name" value="Chondroitin AC/alginate lyase"/>
    <property type="match status" value="1"/>
</dbReference>
<dbReference type="KEGG" id="pfer:IRI77_00130"/>
<feature type="signal peptide" evidence="1">
    <location>
        <begin position="1"/>
        <end position="21"/>
    </location>
</feature>
<dbReference type="RefSeq" id="WP_194450071.1">
    <property type="nucleotide sequence ID" value="NZ_CP063849.1"/>
</dbReference>
<proteinExistence type="predicted"/>
<dbReference type="InterPro" id="IPR008929">
    <property type="entry name" value="Chondroitin_lyas"/>
</dbReference>
<dbReference type="EMBL" id="CP063849">
    <property type="protein sequence ID" value="QOY88409.1"/>
    <property type="molecule type" value="Genomic_DNA"/>
</dbReference>
<organism evidence="2 3">
    <name type="scientific">Paludibaculum fermentans</name>
    <dbReference type="NCBI Taxonomy" id="1473598"/>
    <lineage>
        <taxon>Bacteria</taxon>
        <taxon>Pseudomonadati</taxon>
        <taxon>Acidobacteriota</taxon>
        <taxon>Terriglobia</taxon>
        <taxon>Bryobacterales</taxon>
        <taxon>Bryobacteraceae</taxon>
        <taxon>Paludibaculum</taxon>
    </lineage>
</organism>
<accession>A0A7S7NSF1</accession>